<evidence type="ECO:0000313" key="1">
    <source>
        <dbReference type="EMBL" id="ORY99671.1"/>
    </source>
</evidence>
<reference evidence="1 2" key="1">
    <citation type="submission" date="2016-07" db="EMBL/GenBank/DDBJ databases">
        <title>Pervasive Adenine N6-methylation of Active Genes in Fungi.</title>
        <authorList>
            <consortium name="DOE Joint Genome Institute"/>
            <person name="Mondo S.J."/>
            <person name="Dannebaum R.O."/>
            <person name="Kuo R.C."/>
            <person name="Labutti K."/>
            <person name="Haridas S."/>
            <person name="Kuo A."/>
            <person name="Salamov A."/>
            <person name="Ahrendt S.R."/>
            <person name="Lipzen A."/>
            <person name="Sullivan W."/>
            <person name="Andreopoulos W.B."/>
            <person name="Clum A."/>
            <person name="Lindquist E."/>
            <person name="Daum C."/>
            <person name="Ramamoorthy G.K."/>
            <person name="Gryganskyi A."/>
            <person name="Culley D."/>
            <person name="Magnuson J.K."/>
            <person name="James T.Y."/>
            <person name="O'Malley M.A."/>
            <person name="Stajich J.E."/>
            <person name="Spatafora J.W."/>
            <person name="Visel A."/>
            <person name="Grigoriev I.V."/>
        </authorList>
    </citation>
    <scope>NUCLEOTIDE SEQUENCE [LARGE SCALE GENOMIC DNA]</scope>
    <source>
        <strain evidence="1 2">NRRL 3116</strain>
    </source>
</reference>
<evidence type="ECO:0000313" key="2">
    <source>
        <dbReference type="Proteomes" id="UP000193648"/>
    </source>
</evidence>
<comment type="caution">
    <text evidence="1">The sequence shown here is derived from an EMBL/GenBank/DDBJ whole genome shotgun (WGS) entry which is preliminary data.</text>
</comment>
<dbReference type="RefSeq" id="XP_021875935.1">
    <property type="nucleotide sequence ID" value="XM_022025943.1"/>
</dbReference>
<keyword evidence="2" id="KW-1185">Reference proteome</keyword>
<accession>A0A1Y2GB79</accession>
<gene>
    <name evidence="1" type="ORF">BCR41DRAFT_363772</name>
</gene>
<organism evidence="1 2">
    <name type="scientific">Lobosporangium transversale</name>
    <dbReference type="NCBI Taxonomy" id="64571"/>
    <lineage>
        <taxon>Eukaryota</taxon>
        <taxon>Fungi</taxon>
        <taxon>Fungi incertae sedis</taxon>
        <taxon>Mucoromycota</taxon>
        <taxon>Mortierellomycotina</taxon>
        <taxon>Mortierellomycetes</taxon>
        <taxon>Mortierellales</taxon>
        <taxon>Mortierellaceae</taxon>
        <taxon>Lobosporangium</taxon>
    </lineage>
</organism>
<dbReference type="AlphaFoldDB" id="A0A1Y2GB79"/>
<sequence>MIPLSTFLCQLKTSLISKCSQRSTTSDNSINGPTNRLYFIFLYFYSPSTLEKQSPVCGCLCLE</sequence>
<dbReference type="Proteomes" id="UP000193648">
    <property type="component" value="Unassembled WGS sequence"/>
</dbReference>
<dbReference type="InParanoid" id="A0A1Y2GB79"/>
<dbReference type="EMBL" id="MCFF01000066">
    <property type="protein sequence ID" value="ORY99671.1"/>
    <property type="molecule type" value="Genomic_DNA"/>
</dbReference>
<protein>
    <submittedName>
        <fullName evidence="1">Uncharacterized protein</fullName>
    </submittedName>
</protein>
<dbReference type="GeneID" id="33567786"/>
<proteinExistence type="predicted"/>
<name>A0A1Y2GB79_9FUNG</name>